<dbReference type="InterPro" id="IPR036236">
    <property type="entry name" value="Znf_C2H2_sf"/>
</dbReference>
<dbReference type="FunFam" id="3.30.160.60:FF:002343">
    <property type="entry name" value="Zinc finger protein 33A"/>
    <property type="match status" value="1"/>
</dbReference>
<dbReference type="InterPro" id="IPR013087">
    <property type="entry name" value="Znf_C2H2_type"/>
</dbReference>
<keyword evidence="3 5" id="KW-0863">Zinc-finger</keyword>
<reference evidence="9" key="1">
    <citation type="submission" date="2017-02" db="UniProtKB">
        <authorList>
            <consortium name="WormBaseParasite"/>
        </authorList>
    </citation>
    <scope>IDENTIFICATION</scope>
</reference>
<evidence type="ECO:0000256" key="2">
    <source>
        <dbReference type="ARBA" id="ARBA00022737"/>
    </source>
</evidence>
<gene>
    <name evidence="7" type="ORF">TCLT_LOCUS2016</name>
</gene>
<evidence type="ECO:0000256" key="1">
    <source>
        <dbReference type="ARBA" id="ARBA00022723"/>
    </source>
</evidence>
<sequence length="354" mass="40362">MHGTNGFWNSSSRNSRRALNCVECHKSFQTAQELYLHAEECIVQAFENEALNTFSAIPILTKDPVHMDARFSTTVAKRDVPPILVPETNFPSRSQKSSLSLQLKELQKNVAMTALVSSVSKSGNHQSFMPEDAELLENRNGLKIYVTIEKQCRKSRKKTADKSLDAVNILRSNKSAEETNANYAGRSRSKIACPTCGLVLYKHNFSTHYRIHTGELPFPCSFCLKRFRTSSALKVHTRAHTGEKPYSCLQCPYSCITKRNLDRHVINNHMKEGERRGPRERKSRYRINETEPVVDDVLMDPAQICSAERIDHPYVLPSQESRYFDLVFNVRNEEVYDDIQNSQSSSYVPFSLCS</sequence>
<dbReference type="GO" id="GO:0008270">
    <property type="term" value="F:zinc ion binding"/>
    <property type="evidence" value="ECO:0007669"/>
    <property type="project" value="UniProtKB-KW"/>
</dbReference>
<reference evidence="7 8" key="2">
    <citation type="submission" date="2018-11" db="EMBL/GenBank/DDBJ databases">
        <authorList>
            <consortium name="Pathogen Informatics"/>
        </authorList>
    </citation>
    <scope>NUCLEOTIDE SEQUENCE [LARGE SCALE GENOMIC DNA]</scope>
</reference>
<dbReference type="Pfam" id="PF00096">
    <property type="entry name" value="zf-C2H2"/>
    <property type="match status" value="1"/>
</dbReference>
<dbReference type="SMART" id="SM00355">
    <property type="entry name" value="ZnF_C2H2"/>
    <property type="match status" value="4"/>
</dbReference>
<evidence type="ECO:0000313" key="9">
    <source>
        <dbReference type="WBParaSite" id="TCLT_0000201501-mRNA-1"/>
    </source>
</evidence>
<dbReference type="STRING" id="103827.A0A0N5CP82"/>
<name>A0A0N5CP82_THECL</name>
<dbReference type="AlphaFoldDB" id="A0A0N5CP82"/>
<dbReference type="PANTHER" id="PTHR24379:SF121">
    <property type="entry name" value="C2H2-TYPE DOMAIN-CONTAINING PROTEIN"/>
    <property type="match status" value="1"/>
</dbReference>
<proteinExistence type="predicted"/>
<dbReference type="FunFam" id="3.30.160.60:FF:000448">
    <property type="entry name" value="RE1-silencing transcription factor A"/>
    <property type="match status" value="1"/>
</dbReference>
<dbReference type="OMA" id="DHHYVIS"/>
<dbReference type="EMBL" id="UYYF01000334">
    <property type="protein sequence ID" value="VDM97750.1"/>
    <property type="molecule type" value="Genomic_DNA"/>
</dbReference>
<dbReference type="Proteomes" id="UP000276776">
    <property type="component" value="Unassembled WGS sequence"/>
</dbReference>
<evidence type="ECO:0000313" key="8">
    <source>
        <dbReference type="Proteomes" id="UP000276776"/>
    </source>
</evidence>
<evidence type="ECO:0000259" key="6">
    <source>
        <dbReference type="PROSITE" id="PS50157"/>
    </source>
</evidence>
<dbReference type="PANTHER" id="PTHR24379">
    <property type="entry name" value="KRAB AND ZINC FINGER DOMAIN-CONTAINING"/>
    <property type="match status" value="1"/>
</dbReference>
<keyword evidence="1" id="KW-0479">Metal-binding</keyword>
<dbReference type="Gene3D" id="3.30.160.60">
    <property type="entry name" value="Classic Zinc Finger"/>
    <property type="match status" value="3"/>
</dbReference>
<evidence type="ECO:0000256" key="4">
    <source>
        <dbReference type="ARBA" id="ARBA00022833"/>
    </source>
</evidence>
<evidence type="ECO:0000313" key="7">
    <source>
        <dbReference type="EMBL" id="VDM97750.1"/>
    </source>
</evidence>
<dbReference type="PROSITE" id="PS00028">
    <property type="entry name" value="ZINC_FINGER_C2H2_1"/>
    <property type="match status" value="2"/>
</dbReference>
<evidence type="ECO:0000256" key="5">
    <source>
        <dbReference type="PROSITE-ProRule" id="PRU00042"/>
    </source>
</evidence>
<protein>
    <submittedName>
        <fullName evidence="9">C2H2-type domain-containing protein</fullName>
    </submittedName>
</protein>
<feature type="domain" description="C2H2-type" evidence="6">
    <location>
        <begin position="218"/>
        <end position="245"/>
    </location>
</feature>
<dbReference type="PROSITE" id="PS50157">
    <property type="entry name" value="ZINC_FINGER_C2H2_2"/>
    <property type="match status" value="1"/>
</dbReference>
<keyword evidence="8" id="KW-1185">Reference proteome</keyword>
<dbReference type="OrthoDB" id="8113227at2759"/>
<keyword evidence="4" id="KW-0862">Zinc</keyword>
<keyword evidence="2" id="KW-0677">Repeat</keyword>
<dbReference type="WBParaSite" id="TCLT_0000201501-mRNA-1">
    <property type="protein sequence ID" value="TCLT_0000201501-mRNA-1"/>
    <property type="gene ID" value="TCLT_0000201501"/>
</dbReference>
<organism evidence="9">
    <name type="scientific">Thelazia callipaeda</name>
    <name type="common">Oriental eyeworm</name>
    <name type="synonym">Parasitic nematode</name>
    <dbReference type="NCBI Taxonomy" id="103827"/>
    <lineage>
        <taxon>Eukaryota</taxon>
        <taxon>Metazoa</taxon>
        <taxon>Ecdysozoa</taxon>
        <taxon>Nematoda</taxon>
        <taxon>Chromadorea</taxon>
        <taxon>Rhabditida</taxon>
        <taxon>Spirurina</taxon>
        <taxon>Spiruromorpha</taxon>
        <taxon>Thelazioidea</taxon>
        <taxon>Thelaziidae</taxon>
        <taxon>Thelazia</taxon>
    </lineage>
</organism>
<dbReference type="SUPFAM" id="SSF57667">
    <property type="entry name" value="beta-beta-alpha zinc fingers"/>
    <property type="match status" value="1"/>
</dbReference>
<accession>A0A0N5CP82</accession>
<evidence type="ECO:0000256" key="3">
    <source>
        <dbReference type="ARBA" id="ARBA00022771"/>
    </source>
</evidence>